<gene>
    <name evidence="2" type="ORF">THAOC_25277</name>
</gene>
<keyword evidence="3" id="KW-1185">Reference proteome</keyword>
<proteinExistence type="predicted"/>
<dbReference type="EMBL" id="AGNL01034840">
    <property type="protein sequence ID" value="EJK55036.1"/>
    <property type="molecule type" value="Genomic_DNA"/>
</dbReference>
<organism evidence="2 3">
    <name type="scientific">Thalassiosira oceanica</name>
    <name type="common">Marine diatom</name>
    <dbReference type="NCBI Taxonomy" id="159749"/>
    <lineage>
        <taxon>Eukaryota</taxon>
        <taxon>Sar</taxon>
        <taxon>Stramenopiles</taxon>
        <taxon>Ochrophyta</taxon>
        <taxon>Bacillariophyta</taxon>
        <taxon>Coscinodiscophyceae</taxon>
        <taxon>Thalassiosirophycidae</taxon>
        <taxon>Thalassiosirales</taxon>
        <taxon>Thalassiosiraceae</taxon>
        <taxon>Thalassiosira</taxon>
    </lineage>
</organism>
<evidence type="ECO:0000313" key="3">
    <source>
        <dbReference type="Proteomes" id="UP000266841"/>
    </source>
</evidence>
<evidence type="ECO:0000313" key="2">
    <source>
        <dbReference type="EMBL" id="EJK55036.1"/>
    </source>
</evidence>
<evidence type="ECO:0000256" key="1">
    <source>
        <dbReference type="SAM" id="MobiDB-lite"/>
    </source>
</evidence>
<dbReference type="AlphaFoldDB" id="K0S1W7"/>
<sequence>GAKACDVLAAKYPYIPLTAEISAVRGLTAEISAVRVEHESDASVAHPRPGYRSRSITGPTAVDQRRLFGRDPCNGRKIRPDRGAPRPARRACSASGTLKHDAARFPPPLFADTDVAVHEVPRSTSGGSPTPLFLFRMAQRT</sequence>
<feature type="non-terminal residue" evidence="2">
    <location>
        <position position="1"/>
    </location>
</feature>
<comment type="caution">
    <text evidence="2">The sequence shown here is derived from an EMBL/GenBank/DDBJ whole genome shotgun (WGS) entry which is preliminary data.</text>
</comment>
<feature type="region of interest" description="Disordered" evidence="1">
    <location>
        <begin position="37"/>
        <end position="105"/>
    </location>
</feature>
<name>K0S1W7_THAOC</name>
<accession>K0S1W7</accession>
<reference evidence="2 3" key="1">
    <citation type="journal article" date="2012" name="Genome Biol.">
        <title>Genome and low-iron response of an oceanic diatom adapted to chronic iron limitation.</title>
        <authorList>
            <person name="Lommer M."/>
            <person name="Specht M."/>
            <person name="Roy A.S."/>
            <person name="Kraemer L."/>
            <person name="Andreson R."/>
            <person name="Gutowska M.A."/>
            <person name="Wolf J."/>
            <person name="Bergner S.V."/>
            <person name="Schilhabel M.B."/>
            <person name="Klostermeier U.C."/>
            <person name="Beiko R.G."/>
            <person name="Rosenstiel P."/>
            <person name="Hippler M."/>
            <person name="Laroche J."/>
        </authorList>
    </citation>
    <scope>NUCLEOTIDE SEQUENCE [LARGE SCALE GENOMIC DNA]</scope>
    <source>
        <strain evidence="2 3">CCMP1005</strain>
    </source>
</reference>
<protein>
    <submittedName>
        <fullName evidence="2">Uncharacterized protein</fullName>
    </submittedName>
</protein>
<dbReference type="Proteomes" id="UP000266841">
    <property type="component" value="Unassembled WGS sequence"/>
</dbReference>